<reference evidence="1 2" key="1">
    <citation type="submission" date="2022-12" db="EMBL/GenBank/DDBJ databases">
        <title>Chromosome-level genome of Tegillarca granosa.</title>
        <authorList>
            <person name="Kim J."/>
        </authorList>
    </citation>
    <scope>NUCLEOTIDE SEQUENCE [LARGE SCALE GENOMIC DNA]</scope>
    <source>
        <strain evidence="1">Teg-2019</strain>
        <tissue evidence="1">Adductor muscle</tissue>
    </source>
</reference>
<keyword evidence="2" id="KW-1185">Reference proteome</keyword>
<evidence type="ECO:0000313" key="1">
    <source>
        <dbReference type="EMBL" id="KAJ8305560.1"/>
    </source>
</evidence>
<dbReference type="EMBL" id="JARBDR010000813">
    <property type="protein sequence ID" value="KAJ8305560.1"/>
    <property type="molecule type" value="Genomic_DNA"/>
</dbReference>
<accession>A0ABQ9EPR4</accession>
<proteinExistence type="predicted"/>
<protein>
    <submittedName>
        <fullName evidence="1">Uncharacterized protein</fullName>
    </submittedName>
</protein>
<dbReference type="Proteomes" id="UP001217089">
    <property type="component" value="Unassembled WGS sequence"/>
</dbReference>
<gene>
    <name evidence="1" type="ORF">KUTeg_016105</name>
</gene>
<organism evidence="1 2">
    <name type="scientific">Tegillarca granosa</name>
    <name type="common">Malaysian cockle</name>
    <name type="synonym">Anadara granosa</name>
    <dbReference type="NCBI Taxonomy" id="220873"/>
    <lineage>
        <taxon>Eukaryota</taxon>
        <taxon>Metazoa</taxon>
        <taxon>Spiralia</taxon>
        <taxon>Lophotrochozoa</taxon>
        <taxon>Mollusca</taxon>
        <taxon>Bivalvia</taxon>
        <taxon>Autobranchia</taxon>
        <taxon>Pteriomorphia</taxon>
        <taxon>Arcoida</taxon>
        <taxon>Arcoidea</taxon>
        <taxon>Arcidae</taxon>
        <taxon>Tegillarca</taxon>
    </lineage>
</organism>
<sequence>MQSAMEMLRKEVTSLMDQDLSLMKQLLTLNETIEELKFKRLNQVCKDSLKSASLELIESDSNSNMAETRHLSGSQNSLSNRSQILETLNQNDVIGSSSSDSVQYKFFMNGNNTDADESDEEYMLTKDIKSWHKIQICNDSGYEESGSDQDYTGTTL</sequence>
<evidence type="ECO:0000313" key="2">
    <source>
        <dbReference type="Proteomes" id="UP001217089"/>
    </source>
</evidence>
<dbReference type="InterPro" id="IPR039499">
    <property type="entry name" value="LURA1/LRA25"/>
</dbReference>
<comment type="caution">
    <text evidence="1">The sequence shown here is derived from an EMBL/GenBank/DDBJ whole genome shotgun (WGS) entry which is preliminary data.</text>
</comment>
<dbReference type="Pfam" id="PF14854">
    <property type="entry name" value="LURAP"/>
    <property type="match status" value="1"/>
</dbReference>
<name>A0ABQ9EPR4_TEGGR</name>